<feature type="transmembrane region" description="Helical" evidence="1">
    <location>
        <begin position="30"/>
        <end position="52"/>
    </location>
</feature>
<keyword evidence="1" id="KW-0812">Transmembrane</keyword>
<dbReference type="Proteomes" id="UP000185663">
    <property type="component" value="Chromosome I"/>
</dbReference>
<dbReference type="AlphaFoldDB" id="A0A1H1NHQ4"/>
<keyword evidence="1" id="KW-0472">Membrane</keyword>
<sequence>MTILVELLATTPIVPPVPEPESPGFWSPPWYTSAFLIVTLLGILGFATVVISPGRWFQNGISPLPGLLVSLTAIFVGGIGMAVGNDYSQDVNDDEWDAYFAARLDRYDAVTSALNEAYDVTIVRTAPDIDDLTTIPTAGGLDGSALIEHDDGDVEVCLLSHTPATYVLTCPQPEESIE</sequence>
<evidence type="ECO:0000313" key="2">
    <source>
        <dbReference type="EMBL" id="SDR98526.1"/>
    </source>
</evidence>
<evidence type="ECO:0000313" key="3">
    <source>
        <dbReference type="Proteomes" id="UP000185663"/>
    </source>
</evidence>
<keyword evidence="3" id="KW-1185">Reference proteome</keyword>
<accession>A0A1H1NHQ4</accession>
<name>A0A1H1NHQ4_9CELL</name>
<feature type="transmembrane region" description="Helical" evidence="1">
    <location>
        <begin position="64"/>
        <end position="83"/>
    </location>
</feature>
<protein>
    <submittedName>
        <fullName evidence="2">Uncharacterized protein</fullName>
    </submittedName>
</protein>
<evidence type="ECO:0000256" key="1">
    <source>
        <dbReference type="SAM" id="Phobius"/>
    </source>
</evidence>
<reference evidence="2 3" key="1">
    <citation type="submission" date="2016-10" db="EMBL/GenBank/DDBJ databases">
        <authorList>
            <person name="de Groot N.N."/>
        </authorList>
    </citation>
    <scope>NUCLEOTIDE SEQUENCE [LARGE SCALE GENOMIC DNA]</scope>
    <source>
        <strain evidence="2 3">DSM 22126</strain>
    </source>
</reference>
<organism evidence="2 3">
    <name type="scientific">Paraoerskovia marina</name>
    <dbReference type="NCBI Taxonomy" id="545619"/>
    <lineage>
        <taxon>Bacteria</taxon>
        <taxon>Bacillati</taxon>
        <taxon>Actinomycetota</taxon>
        <taxon>Actinomycetes</taxon>
        <taxon>Micrococcales</taxon>
        <taxon>Cellulomonadaceae</taxon>
        <taxon>Paraoerskovia</taxon>
    </lineage>
</organism>
<dbReference type="EMBL" id="LT629776">
    <property type="protein sequence ID" value="SDR98526.1"/>
    <property type="molecule type" value="Genomic_DNA"/>
</dbReference>
<dbReference type="STRING" id="545619.SAMN04489860_0538"/>
<dbReference type="RefSeq" id="WP_083371486.1">
    <property type="nucleotide sequence ID" value="NZ_LT629776.1"/>
</dbReference>
<proteinExistence type="predicted"/>
<keyword evidence="1" id="KW-1133">Transmembrane helix</keyword>
<gene>
    <name evidence="2" type="ORF">SAMN04489860_0538</name>
</gene>